<evidence type="ECO:0000313" key="2">
    <source>
        <dbReference type="Proteomes" id="UP000775213"/>
    </source>
</evidence>
<accession>A0AAV7H546</accession>
<organism evidence="1 2">
    <name type="scientific">Dendrobium chrysotoxum</name>
    <name type="common">Orchid</name>
    <dbReference type="NCBI Taxonomy" id="161865"/>
    <lineage>
        <taxon>Eukaryota</taxon>
        <taxon>Viridiplantae</taxon>
        <taxon>Streptophyta</taxon>
        <taxon>Embryophyta</taxon>
        <taxon>Tracheophyta</taxon>
        <taxon>Spermatophyta</taxon>
        <taxon>Magnoliopsida</taxon>
        <taxon>Liliopsida</taxon>
        <taxon>Asparagales</taxon>
        <taxon>Orchidaceae</taxon>
        <taxon>Epidendroideae</taxon>
        <taxon>Malaxideae</taxon>
        <taxon>Dendrobiinae</taxon>
        <taxon>Dendrobium</taxon>
    </lineage>
</organism>
<protein>
    <submittedName>
        <fullName evidence="1">Uncharacterized protein</fullName>
    </submittedName>
</protein>
<dbReference type="EMBL" id="JAGFBR010000008">
    <property type="protein sequence ID" value="KAH0462904.1"/>
    <property type="molecule type" value="Genomic_DNA"/>
</dbReference>
<proteinExistence type="predicted"/>
<dbReference type="AlphaFoldDB" id="A0AAV7H546"/>
<gene>
    <name evidence="1" type="ORF">IEQ34_007486</name>
</gene>
<evidence type="ECO:0000313" key="1">
    <source>
        <dbReference type="EMBL" id="KAH0462904.1"/>
    </source>
</evidence>
<keyword evidence="2" id="KW-1185">Reference proteome</keyword>
<dbReference type="Proteomes" id="UP000775213">
    <property type="component" value="Unassembled WGS sequence"/>
</dbReference>
<sequence>MRRIQRGSKAHRAPAGLGQISDSCRAAAATAILVKPPTESGMAPEIELMERSMIWREERLPNCSGRNPESEFCQRRSRCRLDSLPSSGGSEPESEFSYRKRFVSSVQLPSSGGMEPESIAIGEAANRSGNRARDLSICKAKNGKIAALGEGIRNLTGEIAVSAGAEGLQPGKITNGIRNGAGQAVVVEKEVQESGRLS</sequence>
<reference evidence="1 2" key="1">
    <citation type="journal article" date="2021" name="Hortic Res">
        <title>Chromosome-scale assembly of the Dendrobium chrysotoxum genome enhances the understanding of orchid evolution.</title>
        <authorList>
            <person name="Zhang Y."/>
            <person name="Zhang G.Q."/>
            <person name="Zhang D."/>
            <person name="Liu X.D."/>
            <person name="Xu X.Y."/>
            <person name="Sun W.H."/>
            <person name="Yu X."/>
            <person name="Zhu X."/>
            <person name="Wang Z.W."/>
            <person name="Zhao X."/>
            <person name="Zhong W.Y."/>
            <person name="Chen H."/>
            <person name="Yin W.L."/>
            <person name="Huang T."/>
            <person name="Niu S.C."/>
            <person name="Liu Z.J."/>
        </authorList>
    </citation>
    <scope>NUCLEOTIDE SEQUENCE [LARGE SCALE GENOMIC DNA]</scope>
    <source>
        <strain evidence="1">Lindl</strain>
    </source>
</reference>
<name>A0AAV7H546_DENCH</name>
<comment type="caution">
    <text evidence="1">The sequence shown here is derived from an EMBL/GenBank/DDBJ whole genome shotgun (WGS) entry which is preliminary data.</text>
</comment>